<organism evidence="2">
    <name type="scientific">Tanacetum cinerariifolium</name>
    <name type="common">Dalmatian daisy</name>
    <name type="synonym">Chrysanthemum cinerariifolium</name>
    <dbReference type="NCBI Taxonomy" id="118510"/>
    <lineage>
        <taxon>Eukaryota</taxon>
        <taxon>Viridiplantae</taxon>
        <taxon>Streptophyta</taxon>
        <taxon>Embryophyta</taxon>
        <taxon>Tracheophyta</taxon>
        <taxon>Spermatophyta</taxon>
        <taxon>Magnoliopsida</taxon>
        <taxon>eudicotyledons</taxon>
        <taxon>Gunneridae</taxon>
        <taxon>Pentapetalae</taxon>
        <taxon>asterids</taxon>
        <taxon>campanulids</taxon>
        <taxon>Asterales</taxon>
        <taxon>Asteraceae</taxon>
        <taxon>Asteroideae</taxon>
        <taxon>Anthemideae</taxon>
        <taxon>Anthemidinae</taxon>
        <taxon>Tanacetum</taxon>
    </lineage>
</organism>
<name>A0A699JT82_TANCI</name>
<dbReference type="AlphaFoldDB" id="A0A699JT82"/>
<feature type="non-terminal residue" evidence="2">
    <location>
        <position position="143"/>
    </location>
</feature>
<proteinExistence type="predicted"/>
<evidence type="ECO:0000256" key="1">
    <source>
        <dbReference type="SAM" id="MobiDB-lite"/>
    </source>
</evidence>
<feature type="region of interest" description="Disordered" evidence="1">
    <location>
        <begin position="95"/>
        <end position="143"/>
    </location>
</feature>
<gene>
    <name evidence="2" type="ORF">Tci_627819</name>
</gene>
<comment type="caution">
    <text evidence="2">The sequence shown here is derived from an EMBL/GenBank/DDBJ whole genome shotgun (WGS) entry which is preliminary data.</text>
</comment>
<reference evidence="2" key="1">
    <citation type="journal article" date="2019" name="Sci. Rep.">
        <title>Draft genome of Tanacetum cinerariifolium, the natural source of mosquito coil.</title>
        <authorList>
            <person name="Yamashiro T."/>
            <person name="Shiraishi A."/>
            <person name="Satake H."/>
            <person name="Nakayama K."/>
        </authorList>
    </citation>
    <scope>NUCLEOTIDE SEQUENCE</scope>
</reference>
<feature type="non-terminal residue" evidence="2">
    <location>
        <position position="1"/>
    </location>
</feature>
<protein>
    <submittedName>
        <fullName evidence="2">Uncharacterized protein</fullName>
    </submittedName>
</protein>
<dbReference type="EMBL" id="BKCJ010445348">
    <property type="protein sequence ID" value="GFA55847.1"/>
    <property type="molecule type" value="Genomic_DNA"/>
</dbReference>
<sequence length="143" mass="15449">ATSVMPSAADGPVLSSSGGYTIDENVGKSVNFRTLITLAGNKIDVAIPVESFRVISERSSYARAVIELRDDMELRDTIVEECPKYIGLGEAKNLKKPSQAHRGVPPGPKVGFKPTKQVYRPISIKPTVNDGENKKKGAKPIIE</sequence>
<accession>A0A699JT82</accession>
<evidence type="ECO:0000313" key="2">
    <source>
        <dbReference type="EMBL" id="GFA55847.1"/>
    </source>
</evidence>